<dbReference type="PANTHER" id="PTHR48081:SF8">
    <property type="entry name" value="ALPHA_BETA HYDROLASE FOLD-3 DOMAIN-CONTAINING PROTEIN-RELATED"/>
    <property type="match status" value="1"/>
</dbReference>
<protein>
    <recommendedName>
        <fullName evidence="2">Alpha/beta hydrolase fold-3 domain-containing protein</fullName>
    </recommendedName>
</protein>
<keyword evidence="4" id="KW-1185">Reference proteome</keyword>
<dbReference type="Proteomes" id="UP000224080">
    <property type="component" value="Unassembled WGS sequence"/>
</dbReference>
<feature type="domain" description="Alpha/beta hydrolase fold-3" evidence="2">
    <location>
        <begin position="86"/>
        <end position="313"/>
    </location>
</feature>
<sequence length="346" mass="38821">MPKWEWLEFERSQTPTQVTEGSVDLAAQRREHARQTLERNAAYLCLYEPRLGEAVVVRDSAVRARDGADIPIRIYDTNQSPNRPVVVFYHGGGLVGWDLNTEDLSCRRMAIECSTVVISVAYRLAPENPYPVPINDAWDSFLNIAENIATIVPRYEAGPANFVIAGTSSGGHLAAIVSQLATVHMKKQETPTWMVSGIVLRNPVTVYGADKQYIPSQFRDIHQSWVPELDCPGRLCREEMKNIHDLYGVPDSDKTNPLAYPLWGNLAGLPRTFVQICGVDILRDDAVCYVKGLTNAGVDVQSRLYEDLPHVFWVYTPHLAVSQKIERDCVDGVNWIISKSLLETRN</sequence>
<name>A0A2B7WWL4_9EURO</name>
<dbReference type="GO" id="GO:0016787">
    <property type="term" value="F:hydrolase activity"/>
    <property type="evidence" value="ECO:0007669"/>
    <property type="project" value="UniProtKB-KW"/>
</dbReference>
<evidence type="ECO:0000313" key="3">
    <source>
        <dbReference type="EMBL" id="PGH00947.1"/>
    </source>
</evidence>
<dbReference type="OrthoDB" id="4182308at2759"/>
<dbReference type="PANTHER" id="PTHR48081">
    <property type="entry name" value="AB HYDROLASE SUPERFAMILY PROTEIN C4A8.06C"/>
    <property type="match status" value="1"/>
</dbReference>
<dbReference type="Pfam" id="PF07859">
    <property type="entry name" value="Abhydrolase_3"/>
    <property type="match status" value="1"/>
</dbReference>
<dbReference type="InterPro" id="IPR050300">
    <property type="entry name" value="GDXG_lipolytic_enzyme"/>
</dbReference>
<reference evidence="3 4" key="1">
    <citation type="submission" date="2017-10" db="EMBL/GenBank/DDBJ databases">
        <title>Comparative genomics in systemic dimorphic fungi from Ajellomycetaceae.</title>
        <authorList>
            <person name="Munoz J.F."/>
            <person name="Mcewen J.G."/>
            <person name="Clay O.K."/>
            <person name="Cuomo C.A."/>
        </authorList>
    </citation>
    <scope>NUCLEOTIDE SEQUENCE [LARGE SCALE GENOMIC DNA]</scope>
    <source>
        <strain evidence="3 4">UAMH130</strain>
    </source>
</reference>
<dbReference type="STRING" id="2060905.A0A2B7WWL4"/>
<evidence type="ECO:0000256" key="1">
    <source>
        <dbReference type="ARBA" id="ARBA00022801"/>
    </source>
</evidence>
<proteinExistence type="predicted"/>
<organism evidence="3 4">
    <name type="scientific">Blastomyces parvus</name>
    <dbReference type="NCBI Taxonomy" id="2060905"/>
    <lineage>
        <taxon>Eukaryota</taxon>
        <taxon>Fungi</taxon>
        <taxon>Dikarya</taxon>
        <taxon>Ascomycota</taxon>
        <taxon>Pezizomycotina</taxon>
        <taxon>Eurotiomycetes</taxon>
        <taxon>Eurotiomycetidae</taxon>
        <taxon>Onygenales</taxon>
        <taxon>Ajellomycetaceae</taxon>
        <taxon>Blastomyces</taxon>
    </lineage>
</organism>
<evidence type="ECO:0000313" key="4">
    <source>
        <dbReference type="Proteomes" id="UP000224080"/>
    </source>
</evidence>
<evidence type="ECO:0000259" key="2">
    <source>
        <dbReference type="Pfam" id="PF07859"/>
    </source>
</evidence>
<dbReference type="SUPFAM" id="SSF53474">
    <property type="entry name" value="alpha/beta-Hydrolases"/>
    <property type="match status" value="1"/>
</dbReference>
<dbReference type="Gene3D" id="3.40.50.1820">
    <property type="entry name" value="alpha/beta hydrolase"/>
    <property type="match status" value="1"/>
</dbReference>
<keyword evidence="1" id="KW-0378">Hydrolase</keyword>
<dbReference type="InterPro" id="IPR029058">
    <property type="entry name" value="AB_hydrolase_fold"/>
</dbReference>
<dbReference type="InterPro" id="IPR013094">
    <property type="entry name" value="AB_hydrolase_3"/>
</dbReference>
<accession>A0A2B7WWL4</accession>
<gene>
    <name evidence="3" type="ORF">GX51_05496</name>
</gene>
<dbReference type="EMBL" id="PDNC01000078">
    <property type="protein sequence ID" value="PGH00947.1"/>
    <property type="molecule type" value="Genomic_DNA"/>
</dbReference>
<dbReference type="AlphaFoldDB" id="A0A2B7WWL4"/>
<comment type="caution">
    <text evidence="3">The sequence shown here is derived from an EMBL/GenBank/DDBJ whole genome shotgun (WGS) entry which is preliminary data.</text>
</comment>